<keyword evidence="2" id="KW-1185">Reference proteome</keyword>
<dbReference type="EMBL" id="JBHTJV010000002">
    <property type="protein sequence ID" value="MFD0915454.1"/>
    <property type="molecule type" value="Genomic_DNA"/>
</dbReference>
<sequence>MAKPATAARAPQLAGNRFANSAVSLEMAPPASRLSLRANEKGVKSFERTLGFALPKKPKKSNSKGSRHALWLGPDEWLIIDEAKPDESLVPAKASPDFSAVDISHRNCAVIVSGIGAEATLSAGCPQDLRLAAFPVGACSRTVFGKAEIALYRTDEQTFRVEFWRSFAPYVWGYLSDAARDAQF</sequence>
<gene>
    <name evidence="1" type="ORF">ACFQ14_03440</name>
</gene>
<dbReference type="Gene3D" id="3.30.70.1520">
    <property type="entry name" value="Heterotetrameric sarcosine oxidase"/>
    <property type="match status" value="1"/>
</dbReference>
<evidence type="ECO:0000313" key="2">
    <source>
        <dbReference type="Proteomes" id="UP001597101"/>
    </source>
</evidence>
<organism evidence="1 2">
    <name type="scientific">Pseudahrensia aquimaris</name>
    <dbReference type="NCBI Taxonomy" id="744461"/>
    <lineage>
        <taxon>Bacteria</taxon>
        <taxon>Pseudomonadati</taxon>
        <taxon>Pseudomonadota</taxon>
        <taxon>Alphaproteobacteria</taxon>
        <taxon>Hyphomicrobiales</taxon>
        <taxon>Ahrensiaceae</taxon>
        <taxon>Pseudahrensia</taxon>
    </lineage>
</organism>
<protein>
    <submittedName>
        <fullName evidence="1">Sarcosine oxidase subunit gamma</fullName>
    </submittedName>
</protein>
<dbReference type="Proteomes" id="UP001597101">
    <property type="component" value="Unassembled WGS sequence"/>
</dbReference>
<reference evidence="2" key="1">
    <citation type="journal article" date="2019" name="Int. J. Syst. Evol. Microbiol.">
        <title>The Global Catalogue of Microorganisms (GCM) 10K type strain sequencing project: providing services to taxonomists for standard genome sequencing and annotation.</title>
        <authorList>
            <consortium name="The Broad Institute Genomics Platform"/>
            <consortium name="The Broad Institute Genome Sequencing Center for Infectious Disease"/>
            <person name="Wu L."/>
            <person name="Ma J."/>
        </authorList>
    </citation>
    <scope>NUCLEOTIDE SEQUENCE [LARGE SCALE GENOMIC DNA]</scope>
    <source>
        <strain evidence="2">CCUG 60023</strain>
    </source>
</reference>
<name>A0ABW3FC52_9HYPH</name>
<proteinExistence type="predicted"/>
<dbReference type="InterPro" id="IPR027266">
    <property type="entry name" value="TrmE/GcvT-like"/>
</dbReference>
<dbReference type="SUPFAM" id="SSF103025">
    <property type="entry name" value="Folate-binding domain"/>
    <property type="match status" value="1"/>
</dbReference>
<accession>A0ABW3FC52</accession>
<dbReference type="Gene3D" id="3.30.1360.120">
    <property type="entry name" value="Probable tRNA modification gtpase trme, domain 1"/>
    <property type="match status" value="1"/>
</dbReference>
<dbReference type="InterPro" id="IPR007375">
    <property type="entry name" value="SoxG"/>
</dbReference>
<comment type="caution">
    <text evidence="1">The sequence shown here is derived from an EMBL/GenBank/DDBJ whole genome shotgun (WGS) entry which is preliminary data.</text>
</comment>
<evidence type="ECO:0000313" key="1">
    <source>
        <dbReference type="EMBL" id="MFD0915454.1"/>
    </source>
</evidence>
<dbReference type="Pfam" id="PF04268">
    <property type="entry name" value="SoxG"/>
    <property type="match status" value="1"/>
</dbReference>
<dbReference type="RefSeq" id="WP_377211296.1">
    <property type="nucleotide sequence ID" value="NZ_JBHTJV010000002.1"/>
</dbReference>